<dbReference type="Proteomes" id="UP000050863">
    <property type="component" value="Unassembled WGS sequence"/>
</dbReference>
<proteinExistence type="predicted"/>
<evidence type="ECO:0000313" key="2">
    <source>
        <dbReference type="Proteomes" id="UP000050863"/>
    </source>
</evidence>
<reference evidence="1 2" key="1">
    <citation type="submission" date="2014-03" db="EMBL/GenBank/DDBJ databases">
        <title>Bradyrhizobium valentinum sp. nov., isolated from effective nodules of Lupinus mariae-josephae, a lupine endemic of basic-lime soils in Eastern Spain.</title>
        <authorList>
            <person name="Duran D."/>
            <person name="Rey L."/>
            <person name="Navarro A."/>
            <person name="Busquets A."/>
            <person name="Imperial J."/>
            <person name="Ruiz-Argueso T."/>
        </authorList>
    </citation>
    <scope>NUCLEOTIDE SEQUENCE [LARGE SCALE GENOMIC DNA]</scope>
    <source>
        <strain evidence="1 2">PAC68</strain>
    </source>
</reference>
<comment type="caution">
    <text evidence="1">The sequence shown here is derived from an EMBL/GenBank/DDBJ whole genome shotgun (WGS) entry which is preliminary data.</text>
</comment>
<protein>
    <submittedName>
        <fullName evidence="1">Uncharacterized protein</fullName>
    </submittedName>
</protein>
<keyword evidence="2" id="KW-1185">Reference proteome</keyword>
<sequence>MRDPVKEPKYWRARAHATRAKAKRCYDGREIRRMLRVAEEYDKIADRAEAWQRSGEGHVKSDPNSDNF</sequence>
<dbReference type="EMBL" id="LLXZ01000089">
    <property type="protein sequence ID" value="KRR08310.1"/>
    <property type="molecule type" value="Genomic_DNA"/>
</dbReference>
<gene>
    <name evidence="1" type="ORF">CQ12_41355</name>
</gene>
<accession>A0A0R3LU08</accession>
<organism evidence="1 2">
    <name type="scientific">Bradyrhizobium jicamae</name>
    <dbReference type="NCBI Taxonomy" id="280332"/>
    <lineage>
        <taxon>Bacteria</taxon>
        <taxon>Pseudomonadati</taxon>
        <taxon>Pseudomonadota</taxon>
        <taxon>Alphaproteobacteria</taxon>
        <taxon>Hyphomicrobiales</taxon>
        <taxon>Nitrobacteraceae</taxon>
        <taxon>Bradyrhizobium</taxon>
    </lineage>
</organism>
<evidence type="ECO:0000313" key="1">
    <source>
        <dbReference type="EMBL" id="KRR08310.1"/>
    </source>
</evidence>
<dbReference type="AlphaFoldDB" id="A0A0R3LU08"/>
<name>A0A0R3LU08_9BRAD</name>